<reference evidence="2" key="1">
    <citation type="journal article" date="2022" name="Mol. Ecol. Resour.">
        <title>The genomes of chicory, endive, great burdock and yacon provide insights into Asteraceae palaeo-polyploidization history and plant inulin production.</title>
        <authorList>
            <person name="Fan W."/>
            <person name="Wang S."/>
            <person name="Wang H."/>
            <person name="Wang A."/>
            <person name="Jiang F."/>
            <person name="Liu H."/>
            <person name="Zhao H."/>
            <person name="Xu D."/>
            <person name="Zhang Y."/>
        </authorList>
    </citation>
    <scope>NUCLEOTIDE SEQUENCE [LARGE SCALE GENOMIC DNA]</scope>
    <source>
        <strain evidence="2">cv. Yunnan</strain>
    </source>
</reference>
<organism evidence="1 2">
    <name type="scientific">Smallanthus sonchifolius</name>
    <dbReference type="NCBI Taxonomy" id="185202"/>
    <lineage>
        <taxon>Eukaryota</taxon>
        <taxon>Viridiplantae</taxon>
        <taxon>Streptophyta</taxon>
        <taxon>Embryophyta</taxon>
        <taxon>Tracheophyta</taxon>
        <taxon>Spermatophyta</taxon>
        <taxon>Magnoliopsida</taxon>
        <taxon>eudicotyledons</taxon>
        <taxon>Gunneridae</taxon>
        <taxon>Pentapetalae</taxon>
        <taxon>asterids</taxon>
        <taxon>campanulids</taxon>
        <taxon>Asterales</taxon>
        <taxon>Asteraceae</taxon>
        <taxon>Asteroideae</taxon>
        <taxon>Heliantheae alliance</taxon>
        <taxon>Millerieae</taxon>
        <taxon>Smallanthus</taxon>
    </lineage>
</organism>
<proteinExistence type="predicted"/>
<evidence type="ECO:0000313" key="2">
    <source>
        <dbReference type="Proteomes" id="UP001056120"/>
    </source>
</evidence>
<dbReference type="Proteomes" id="UP001056120">
    <property type="component" value="Linkage Group LG01"/>
</dbReference>
<name>A0ACB9K5W8_9ASTR</name>
<keyword evidence="2" id="KW-1185">Reference proteome</keyword>
<protein>
    <submittedName>
        <fullName evidence="1">Uncharacterized protein</fullName>
    </submittedName>
</protein>
<dbReference type="EMBL" id="CM042018">
    <property type="protein sequence ID" value="KAI3827606.1"/>
    <property type="molecule type" value="Genomic_DNA"/>
</dbReference>
<reference evidence="1 2" key="2">
    <citation type="journal article" date="2022" name="Mol. Ecol. Resour.">
        <title>The genomes of chicory, endive, great burdock and yacon provide insights into Asteraceae paleo-polyploidization history and plant inulin production.</title>
        <authorList>
            <person name="Fan W."/>
            <person name="Wang S."/>
            <person name="Wang H."/>
            <person name="Wang A."/>
            <person name="Jiang F."/>
            <person name="Liu H."/>
            <person name="Zhao H."/>
            <person name="Xu D."/>
            <person name="Zhang Y."/>
        </authorList>
    </citation>
    <scope>NUCLEOTIDE SEQUENCE [LARGE SCALE GENOMIC DNA]</scope>
    <source>
        <strain evidence="2">cv. Yunnan</strain>
        <tissue evidence="1">Leaves</tissue>
    </source>
</reference>
<evidence type="ECO:0000313" key="1">
    <source>
        <dbReference type="EMBL" id="KAI3827606.1"/>
    </source>
</evidence>
<accession>A0ACB9K5W8</accession>
<sequence>MLKVSPWKGVARFGNRGKLNPRYVGPFEILARKCLSDESLNIPPNEIHIDEKLHFVEEPIEVTDWKVQRTRRSRVKLVKMDLPITYTPMVLPFVYVEMFLSMFSRKTVSYYGHLEMARRGGTKGGGGGRRGGRTGRRGGASTNQEVEGSVHTTHTKTEVSQHNAEHMEGDDQQFEFEPAIQAALDREFTRIRKETLPVILEEALRKAKENPNSTPVTEEPVVLPAMGGPILIENVALPARGCDYKAFRGCDPHELTGEKEAADTLDWINGIESTIRLSDCRPDQAVRFSSKH</sequence>
<comment type="caution">
    <text evidence="1">The sequence shown here is derived from an EMBL/GenBank/DDBJ whole genome shotgun (WGS) entry which is preliminary data.</text>
</comment>
<gene>
    <name evidence="1" type="ORF">L1987_01685</name>
</gene>